<dbReference type="EMBL" id="FZQP02003556">
    <property type="protein sequence ID" value="VVC98427.1"/>
    <property type="molecule type" value="Genomic_DNA"/>
</dbReference>
<accession>A0A5E4QLA3</accession>
<evidence type="ECO:0000313" key="1">
    <source>
        <dbReference type="EMBL" id="VVC98427.1"/>
    </source>
</evidence>
<protein>
    <submittedName>
        <fullName evidence="1">Uncharacterized protein</fullName>
    </submittedName>
</protein>
<organism evidence="1 2">
    <name type="scientific">Leptidea sinapis</name>
    <dbReference type="NCBI Taxonomy" id="189913"/>
    <lineage>
        <taxon>Eukaryota</taxon>
        <taxon>Metazoa</taxon>
        <taxon>Ecdysozoa</taxon>
        <taxon>Arthropoda</taxon>
        <taxon>Hexapoda</taxon>
        <taxon>Insecta</taxon>
        <taxon>Pterygota</taxon>
        <taxon>Neoptera</taxon>
        <taxon>Endopterygota</taxon>
        <taxon>Lepidoptera</taxon>
        <taxon>Glossata</taxon>
        <taxon>Ditrysia</taxon>
        <taxon>Papilionoidea</taxon>
        <taxon>Pieridae</taxon>
        <taxon>Dismorphiinae</taxon>
        <taxon>Leptidea</taxon>
    </lineage>
</organism>
<keyword evidence="2" id="KW-1185">Reference proteome</keyword>
<dbReference type="Proteomes" id="UP000324832">
    <property type="component" value="Unassembled WGS sequence"/>
</dbReference>
<dbReference type="AlphaFoldDB" id="A0A5E4QLA3"/>
<proteinExistence type="predicted"/>
<gene>
    <name evidence="1" type="ORF">LSINAPIS_LOCUS9506</name>
</gene>
<evidence type="ECO:0000313" key="2">
    <source>
        <dbReference type="Proteomes" id="UP000324832"/>
    </source>
</evidence>
<sequence>MFDDWVRLGNMDFHWHWNVLLNGYWDVFFYWIWNSDVLHHGDCLVGFFMPTVSSKTTTIASSVSTSEATSVATSIATN</sequence>
<name>A0A5E4QLA3_9NEOP</name>
<reference evidence="1 2" key="1">
    <citation type="submission" date="2017-07" db="EMBL/GenBank/DDBJ databases">
        <authorList>
            <person name="Talla V."/>
            <person name="Backstrom N."/>
        </authorList>
    </citation>
    <scope>NUCLEOTIDE SEQUENCE [LARGE SCALE GENOMIC DNA]</scope>
</reference>